<gene>
    <name evidence="1" type="ORF">K450DRAFT_254131</name>
</gene>
<evidence type="ECO:0000313" key="1">
    <source>
        <dbReference type="EMBL" id="KAI8577052.1"/>
    </source>
</evidence>
<dbReference type="EMBL" id="MU620946">
    <property type="protein sequence ID" value="KAI8577052.1"/>
    <property type="molecule type" value="Genomic_DNA"/>
</dbReference>
<dbReference type="AlphaFoldDB" id="A0AAD5HAL1"/>
<sequence length="64" mass="7365">MYKILLHTDLQWSAPNGTGNQIGQIERSYKELSDDDKKKYDALVEAAFKEKYLNPKSTKSSKQD</sequence>
<dbReference type="RefSeq" id="XP_051442056.1">
    <property type="nucleotide sequence ID" value="XM_051591153.1"/>
</dbReference>
<evidence type="ECO:0000313" key="2">
    <source>
        <dbReference type="Proteomes" id="UP001206595"/>
    </source>
</evidence>
<dbReference type="GeneID" id="75916496"/>
<keyword evidence="2" id="KW-1185">Reference proteome</keyword>
<reference evidence="1" key="1">
    <citation type="submission" date="2021-06" db="EMBL/GenBank/DDBJ databases">
        <authorList>
            <consortium name="DOE Joint Genome Institute"/>
            <person name="Mondo S.J."/>
            <person name="Amses K.R."/>
            <person name="Simmons D.R."/>
            <person name="Longcore J.E."/>
            <person name="Seto K."/>
            <person name="Alves G.H."/>
            <person name="Bonds A.E."/>
            <person name="Quandt C.A."/>
            <person name="Davis W.J."/>
            <person name="Chang Y."/>
            <person name="Letcher P.M."/>
            <person name="Powell M.J."/>
            <person name="Kuo A."/>
            <person name="Labutti K."/>
            <person name="Pangilinan J."/>
            <person name="Andreopoulos W."/>
            <person name="Tritt A."/>
            <person name="Riley R."/>
            <person name="Hundley H."/>
            <person name="Johnson J."/>
            <person name="Lipzen A."/>
            <person name="Barry K."/>
            <person name="Berbee M.L."/>
            <person name="Buchler N.E."/>
            <person name="Grigoriev I.V."/>
            <person name="Spatafora J.W."/>
            <person name="Stajich J.E."/>
            <person name="James T.Y."/>
        </authorList>
    </citation>
    <scope>NUCLEOTIDE SEQUENCE</scope>
    <source>
        <strain evidence="1">AG</strain>
    </source>
</reference>
<protein>
    <submittedName>
        <fullName evidence="1">Uncharacterized protein</fullName>
    </submittedName>
</protein>
<comment type="caution">
    <text evidence="1">The sequence shown here is derived from an EMBL/GenBank/DDBJ whole genome shotgun (WGS) entry which is preliminary data.</text>
</comment>
<dbReference type="Proteomes" id="UP001206595">
    <property type="component" value="Unassembled WGS sequence"/>
</dbReference>
<name>A0AAD5HAL1_UMBRA</name>
<organism evidence="1 2">
    <name type="scientific">Umbelopsis ramanniana AG</name>
    <dbReference type="NCBI Taxonomy" id="1314678"/>
    <lineage>
        <taxon>Eukaryota</taxon>
        <taxon>Fungi</taxon>
        <taxon>Fungi incertae sedis</taxon>
        <taxon>Mucoromycota</taxon>
        <taxon>Mucoromycotina</taxon>
        <taxon>Umbelopsidomycetes</taxon>
        <taxon>Umbelopsidales</taxon>
        <taxon>Umbelopsidaceae</taxon>
        <taxon>Umbelopsis</taxon>
    </lineage>
</organism>
<proteinExistence type="predicted"/>
<accession>A0AAD5HAL1</accession>
<reference evidence="1" key="2">
    <citation type="journal article" date="2022" name="Proc. Natl. Acad. Sci. U.S.A.">
        <title>Diploid-dominant life cycles characterize the early evolution of Fungi.</title>
        <authorList>
            <person name="Amses K.R."/>
            <person name="Simmons D.R."/>
            <person name="Longcore J.E."/>
            <person name="Mondo S.J."/>
            <person name="Seto K."/>
            <person name="Jeronimo G.H."/>
            <person name="Bonds A.E."/>
            <person name="Quandt C.A."/>
            <person name="Davis W.J."/>
            <person name="Chang Y."/>
            <person name="Federici B.A."/>
            <person name="Kuo A."/>
            <person name="LaButti K."/>
            <person name="Pangilinan J."/>
            <person name="Andreopoulos W."/>
            <person name="Tritt A."/>
            <person name="Riley R."/>
            <person name="Hundley H."/>
            <person name="Johnson J."/>
            <person name="Lipzen A."/>
            <person name="Barry K."/>
            <person name="Lang B.F."/>
            <person name="Cuomo C.A."/>
            <person name="Buchler N.E."/>
            <person name="Grigoriev I.V."/>
            <person name="Spatafora J.W."/>
            <person name="Stajich J.E."/>
            <person name="James T.Y."/>
        </authorList>
    </citation>
    <scope>NUCLEOTIDE SEQUENCE</scope>
    <source>
        <strain evidence="1">AG</strain>
    </source>
</reference>